<evidence type="ECO:0000313" key="2">
    <source>
        <dbReference type="Proteomes" id="UP000887568"/>
    </source>
</evidence>
<dbReference type="OMA" id="HRMIRTI"/>
<dbReference type="Proteomes" id="UP000887568">
    <property type="component" value="Unplaced"/>
</dbReference>
<dbReference type="SUPFAM" id="SSF56219">
    <property type="entry name" value="DNase I-like"/>
    <property type="match status" value="1"/>
</dbReference>
<name>A0A914AEV9_PATMI</name>
<dbReference type="OrthoDB" id="6144240at2759"/>
<proteinExistence type="predicted"/>
<accession>A0A914AEV9</accession>
<dbReference type="AlphaFoldDB" id="A0A914AEV9"/>
<keyword evidence="2" id="KW-1185">Reference proteome</keyword>
<organism evidence="1 2">
    <name type="scientific">Patiria miniata</name>
    <name type="common">Bat star</name>
    <name type="synonym">Asterina miniata</name>
    <dbReference type="NCBI Taxonomy" id="46514"/>
    <lineage>
        <taxon>Eukaryota</taxon>
        <taxon>Metazoa</taxon>
        <taxon>Echinodermata</taxon>
        <taxon>Eleutherozoa</taxon>
        <taxon>Asterozoa</taxon>
        <taxon>Asteroidea</taxon>
        <taxon>Valvatacea</taxon>
        <taxon>Valvatida</taxon>
        <taxon>Asterinidae</taxon>
        <taxon>Patiria</taxon>
    </lineage>
</organism>
<dbReference type="GeneID" id="119732524"/>
<sequence>MTLERSFVESSGHRYGRTRYCRPSTTAEPIFRRLDSVLPLAPAKQHAIIVSVYAPTMTNPDDVKDKFYDDLEQVISQVPIKDKLIILGDFKARVGSNSSYMAGHNREPRKRDIADVKITKAKRGADCSTDHRLIRATFNFNITALRRPQGKKPPKKLNVTKLKTAAVKCELCSAMNQQFNSVELVSGHIEKDWKCFKDAVHTAAFETLGPVVREHQD</sequence>
<evidence type="ECO:0000313" key="1">
    <source>
        <dbReference type="EnsemblMetazoa" id="XP_038062046.1"/>
    </source>
</evidence>
<dbReference type="Gene3D" id="3.60.10.10">
    <property type="entry name" value="Endonuclease/exonuclease/phosphatase"/>
    <property type="match status" value="1"/>
</dbReference>
<dbReference type="InterPro" id="IPR036691">
    <property type="entry name" value="Endo/exonu/phosph_ase_sf"/>
</dbReference>
<protein>
    <recommendedName>
        <fullName evidence="3">Endonuclease/exonuclease/phosphatase domain-containing protein</fullName>
    </recommendedName>
</protein>
<dbReference type="EnsemblMetazoa" id="XM_038206118.1">
    <property type="protein sequence ID" value="XP_038062046.1"/>
    <property type="gene ID" value="LOC119732524"/>
</dbReference>
<reference evidence="1" key="1">
    <citation type="submission" date="2022-11" db="UniProtKB">
        <authorList>
            <consortium name="EnsemblMetazoa"/>
        </authorList>
    </citation>
    <scope>IDENTIFICATION</scope>
</reference>
<evidence type="ECO:0008006" key="3">
    <source>
        <dbReference type="Google" id="ProtNLM"/>
    </source>
</evidence>
<dbReference type="RefSeq" id="XP_038062046.1">
    <property type="nucleotide sequence ID" value="XM_038206118.1"/>
</dbReference>